<protein>
    <recommendedName>
        <fullName evidence="3">glucan endo-1,3-beta-D-glucosidase</fullName>
        <ecNumber evidence="3">3.2.1.39</ecNumber>
    </recommendedName>
</protein>
<feature type="chain" id="PRO_5026072890" description="glucan endo-1,3-beta-D-glucosidase" evidence="10">
    <location>
        <begin position="19"/>
        <end position="1000"/>
    </location>
</feature>
<evidence type="ECO:0000256" key="9">
    <source>
        <dbReference type="SAM" id="Phobius"/>
    </source>
</evidence>
<evidence type="ECO:0000256" key="7">
    <source>
        <dbReference type="ARBA" id="ARBA00023316"/>
    </source>
</evidence>
<dbReference type="VEuPathDB" id="FungiDB:AeMF1_013764"/>
<dbReference type="GO" id="GO:0000272">
    <property type="term" value="P:polysaccharide catabolic process"/>
    <property type="evidence" value="ECO:0007669"/>
    <property type="project" value="UniProtKB-KW"/>
</dbReference>
<evidence type="ECO:0000256" key="2">
    <source>
        <dbReference type="ARBA" id="ARBA00010730"/>
    </source>
</evidence>
<dbReference type="AlphaFoldDB" id="A0A6G0XYJ7"/>
<dbReference type="InterPro" id="IPR040720">
    <property type="entry name" value="GH81_C"/>
</dbReference>
<keyword evidence="8" id="KW-0624">Polysaccharide degradation</keyword>
<comment type="catalytic activity">
    <reaction evidence="1">
        <text>Hydrolysis of (1-&gt;3)-beta-D-glucosidic linkages in (1-&gt;3)-beta-D-glucans.</text>
        <dbReference type="EC" id="3.2.1.39"/>
    </reaction>
</comment>
<keyword evidence="14" id="KW-1185">Reference proteome</keyword>
<evidence type="ECO:0000256" key="3">
    <source>
        <dbReference type="ARBA" id="ARBA00012780"/>
    </source>
</evidence>
<accession>A0A6G0XYJ7</accession>
<evidence type="ECO:0000256" key="8">
    <source>
        <dbReference type="ARBA" id="ARBA00023326"/>
    </source>
</evidence>
<gene>
    <name evidence="13" type="ORF">Ae201684_000112</name>
</gene>
<feature type="signal peptide" evidence="10">
    <location>
        <begin position="1"/>
        <end position="18"/>
    </location>
</feature>
<dbReference type="Pfam" id="PF03639">
    <property type="entry name" value="Glyco_hydro_81"/>
    <property type="match status" value="1"/>
</dbReference>
<name>A0A6G0XYJ7_9STRA</name>
<keyword evidence="9" id="KW-1133">Transmembrane helix</keyword>
<evidence type="ECO:0000256" key="5">
    <source>
        <dbReference type="ARBA" id="ARBA00023277"/>
    </source>
</evidence>
<dbReference type="InterPro" id="IPR040451">
    <property type="entry name" value="GH81_N"/>
</dbReference>
<sequence>MGRFALVVVVAVACVVHAFRYTNVTHSLQEPLKKLHPDLRGTPFPTQAFWANFVLGQGVDVVVSYPYTVSIQKNQLHISYPFRVVTSRSIIEGFTSEIIVELGTQPLQVRRFDELSVTVEFPQASGGVIALHLVRGSPYITLEFHGAAPTISSSINIVSLTPASNYTQATLGNWHQWLLFTSSPFTWTQQGKKWSGPSNFDGVLRIALALHENTKPILAAHASVYPVGASIAFKPTNETNADVTFSWQTRSFNSTSPASLLMAALPHHIDTFSANQAFAPEIQFMCMRGPMKGVLGDVWTFHEPLTDVPWDYPIDGVFKSPTSPEYNTTVEFIRTSLDKDIDRFPAFAEDSYNFGKQFGREARLVLTAHRFNSTTAFTKGLTKLQNQIAKWLTGNNTNHFVYDTSYGGLITLHGYQSEGEDFGNGMYNDHHFHYGYFIYGLSVIRRFNESFIHEHQEAIQYILSDIGSPLGNSSSFFSTFPQRKLFPTARHKDWYCGHSYASGLFTQANGRSQESTSESVNAYYALALFASLDSSPEYFNYARLLLATELRSSKTYWHISSSQSPTIYEPAFAGNKIVGVLSEIDAVYSTWFGDLPAFIHGIQTIPVTPITAYLLPASYVAEERAVLDGLPVISNPSDIWSSVLSLNIAIVHAKAEWTKVQTTNYNYDTWSSAANAMHWIASRPSFIVEVPPAVTSPPPVCFGYPTCALAGAFGSSLDCCKTLPGCCPSDNPCCNSDISPVNASNVCHDEPACGVLGLSCCDSPEGCCKPTPTGQVLGCCKQTTKPTAAPSLDTAQCHHQPKCAAAGLECCQFPEGCCVPTPTGQVLGCCESPNATTTAPPATSTCHNEPQCGLLGLYCCGTPEGCCNTPSGQPKLDCCSVAPAPKAHSVTVGDSGVSTCQANPRCLTAGPNGDALPCCKDAVGCCPGNACCGSNPWNVERILLIILGTLGLAGLVYCSVLYLRRKNYQPLEGDIRAWYCAGFALLTFGVFFYLVFTVKN</sequence>
<keyword evidence="9" id="KW-0472">Membrane</keyword>
<keyword evidence="5" id="KW-0119">Carbohydrate metabolism</keyword>
<evidence type="ECO:0000313" key="13">
    <source>
        <dbReference type="EMBL" id="KAF0745660.1"/>
    </source>
</evidence>
<proteinExistence type="inferred from homology"/>
<comment type="similarity">
    <text evidence="2">Belongs to the glycosyl hydrolase 81 family.</text>
</comment>
<dbReference type="EC" id="3.2.1.39" evidence="3"/>
<reference evidence="13 14" key="1">
    <citation type="submission" date="2019-07" db="EMBL/GenBank/DDBJ databases">
        <title>Genomics analysis of Aphanomyces spp. identifies a new class of oomycete effector associated with host adaptation.</title>
        <authorList>
            <person name="Gaulin E."/>
        </authorList>
    </citation>
    <scope>NUCLEOTIDE SEQUENCE [LARGE SCALE GENOMIC DNA]</scope>
    <source>
        <strain evidence="13 14">ATCC 201684</strain>
    </source>
</reference>
<evidence type="ECO:0000259" key="11">
    <source>
        <dbReference type="Pfam" id="PF03639"/>
    </source>
</evidence>
<dbReference type="GO" id="GO:0052861">
    <property type="term" value="F:endo-1,3(4)-beta-glucanase activity"/>
    <property type="evidence" value="ECO:0007669"/>
    <property type="project" value="InterPro"/>
</dbReference>
<feature type="domain" description="Glycosyl hydrolase family 81 N-terminal" evidence="11">
    <location>
        <begin position="39"/>
        <end position="307"/>
    </location>
</feature>
<evidence type="ECO:0000256" key="6">
    <source>
        <dbReference type="ARBA" id="ARBA00023295"/>
    </source>
</evidence>
<dbReference type="GO" id="GO:0042973">
    <property type="term" value="F:glucan endo-1,3-beta-D-glucosidase activity"/>
    <property type="evidence" value="ECO:0007669"/>
    <property type="project" value="UniProtKB-EC"/>
</dbReference>
<comment type="caution">
    <text evidence="13">The sequence shown here is derived from an EMBL/GenBank/DDBJ whole genome shotgun (WGS) entry which is preliminary data.</text>
</comment>
<dbReference type="InterPro" id="IPR005200">
    <property type="entry name" value="Endo-beta-glucanase"/>
</dbReference>
<evidence type="ECO:0000256" key="10">
    <source>
        <dbReference type="SAM" id="SignalP"/>
    </source>
</evidence>
<dbReference type="Pfam" id="PF17652">
    <property type="entry name" value="Glyco_hydro81C"/>
    <property type="match status" value="1"/>
</dbReference>
<organism evidence="13 14">
    <name type="scientific">Aphanomyces euteiches</name>
    <dbReference type="NCBI Taxonomy" id="100861"/>
    <lineage>
        <taxon>Eukaryota</taxon>
        <taxon>Sar</taxon>
        <taxon>Stramenopiles</taxon>
        <taxon>Oomycota</taxon>
        <taxon>Saprolegniomycetes</taxon>
        <taxon>Saprolegniales</taxon>
        <taxon>Verrucalvaceae</taxon>
        <taxon>Aphanomyces</taxon>
    </lineage>
</organism>
<dbReference type="Gene3D" id="2.70.98.30">
    <property type="entry name" value="Golgi alpha-mannosidase II, domain 4"/>
    <property type="match status" value="1"/>
</dbReference>
<keyword evidence="7" id="KW-0961">Cell wall biogenesis/degradation</keyword>
<keyword evidence="9" id="KW-0812">Transmembrane</keyword>
<keyword evidence="4" id="KW-0378">Hydrolase</keyword>
<feature type="transmembrane region" description="Helical" evidence="9">
    <location>
        <begin position="942"/>
        <end position="963"/>
    </location>
</feature>
<keyword evidence="6" id="KW-0326">Glycosidase</keyword>
<evidence type="ECO:0000259" key="12">
    <source>
        <dbReference type="Pfam" id="PF17652"/>
    </source>
</evidence>
<feature type="transmembrane region" description="Helical" evidence="9">
    <location>
        <begin position="975"/>
        <end position="996"/>
    </location>
</feature>
<dbReference type="PANTHER" id="PTHR31983:SF0">
    <property type="entry name" value="GLUCAN ENDO-1,3-BETA-D-GLUCOSIDASE 2"/>
    <property type="match status" value="1"/>
</dbReference>
<dbReference type="GO" id="GO:0071555">
    <property type="term" value="P:cell wall organization"/>
    <property type="evidence" value="ECO:0007669"/>
    <property type="project" value="UniProtKB-KW"/>
</dbReference>
<evidence type="ECO:0000256" key="1">
    <source>
        <dbReference type="ARBA" id="ARBA00000382"/>
    </source>
</evidence>
<dbReference type="PROSITE" id="PS52008">
    <property type="entry name" value="GH81"/>
    <property type="match status" value="1"/>
</dbReference>
<evidence type="ECO:0000313" key="14">
    <source>
        <dbReference type="Proteomes" id="UP000481153"/>
    </source>
</evidence>
<dbReference type="PANTHER" id="PTHR31983">
    <property type="entry name" value="ENDO-1,3(4)-BETA-GLUCANASE 1"/>
    <property type="match status" value="1"/>
</dbReference>
<feature type="domain" description="Glycosyl hydrolase family 81 C-terminal" evidence="12">
    <location>
        <begin position="332"/>
        <end position="671"/>
    </location>
</feature>
<keyword evidence="10" id="KW-0732">Signal</keyword>
<dbReference type="Proteomes" id="UP000481153">
    <property type="component" value="Unassembled WGS sequence"/>
</dbReference>
<dbReference type="EMBL" id="VJMJ01000001">
    <property type="protein sequence ID" value="KAF0745660.1"/>
    <property type="molecule type" value="Genomic_DNA"/>
</dbReference>
<evidence type="ECO:0000256" key="4">
    <source>
        <dbReference type="ARBA" id="ARBA00022801"/>
    </source>
</evidence>